<comment type="caution">
    <text evidence="1">The sequence shown here is derived from an EMBL/GenBank/DDBJ whole genome shotgun (WGS) entry which is preliminary data.</text>
</comment>
<accession>A0A420IV04</accession>
<dbReference type="Proteomes" id="UP000285326">
    <property type="component" value="Unassembled WGS sequence"/>
</dbReference>
<evidence type="ECO:0000313" key="2">
    <source>
        <dbReference type="Proteomes" id="UP000285326"/>
    </source>
</evidence>
<evidence type="ECO:0000313" key="1">
    <source>
        <dbReference type="EMBL" id="RKF78364.1"/>
    </source>
</evidence>
<dbReference type="EMBL" id="MCBS01021211">
    <property type="protein sequence ID" value="RKF78364.1"/>
    <property type="molecule type" value="Genomic_DNA"/>
</dbReference>
<gene>
    <name evidence="1" type="ORF">GcM1_212059</name>
</gene>
<dbReference type="AlphaFoldDB" id="A0A420IV04"/>
<protein>
    <submittedName>
        <fullName evidence="1">Uncharacterized protein</fullName>
    </submittedName>
</protein>
<reference evidence="1 2" key="1">
    <citation type="journal article" date="2018" name="BMC Genomics">
        <title>Comparative genome analyses reveal sequence features reflecting distinct modes of host-adaptation between dicot and monocot powdery mildew.</title>
        <authorList>
            <person name="Wu Y."/>
            <person name="Ma X."/>
            <person name="Pan Z."/>
            <person name="Kale S.D."/>
            <person name="Song Y."/>
            <person name="King H."/>
            <person name="Zhang Q."/>
            <person name="Presley C."/>
            <person name="Deng X."/>
            <person name="Wei C.I."/>
            <person name="Xiao S."/>
        </authorList>
    </citation>
    <scope>NUCLEOTIDE SEQUENCE [LARGE SCALE GENOMIC DNA]</scope>
    <source>
        <strain evidence="1">UMSG1</strain>
    </source>
</reference>
<proteinExistence type="predicted"/>
<organism evidence="1 2">
    <name type="scientific">Golovinomyces cichoracearum</name>
    <dbReference type="NCBI Taxonomy" id="62708"/>
    <lineage>
        <taxon>Eukaryota</taxon>
        <taxon>Fungi</taxon>
        <taxon>Dikarya</taxon>
        <taxon>Ascomycota</taxon>
        <taxon>Pezizomycotina</taxon>
        <taxon>Leotiomycetes</taxon>
        <taxon>Erysiphales</taxon>
        <taxon>Erysiphaceae</taxon>
        <taxon>Golovinomyces</taxon>
    </lineage>
</organism>
<sequence>MYDSSALRMFIMYLLIYYASSITILDRFASCHIKGCTLSNVRHHDTKPLLGYFTRKPATGRPNGKTSPIVLILIASAVLSGSEISAHFPPQRSQPPQASGVFSL</sequence>
<name>A0A420IV04_9PEZI</name>